<feature type="transmembrane region" description="Helical" evidence="8">
    <location>
        <begin position="109"/>
        <end position="130"/>
    </location>
</feature>
<keyword evidence="6 8" id="KW-1133">Transmembrane helix</keyword>
<protein>
    <submittedName>
        <fullName evidence="9">Heme exporter protein CcmB</fullName>
    </submittedName>
</protein>
<dbReference type="Proteomes" id="UP000598633">
    <property type="component" value="Unassembled WGS sequence"/>
</dbReference>
<evidence type="ECO:0000313" key="9">
    <source>
        <dbReference type="EMBL" id="MBD3870153.1"/>
    </source>
</evidence>
<feature type="transmembrane region" description="Helical" evidence="8">
    <location>
        <begin position="204"/>
        <end position="225"/>
    </location>
</feature>
<organism evidence="9 10">
    <name type="scientific">Candidatus Sulfomarinibacter kjeldsenii</name>
    <dbReference type="NCBI Taxonomy" id="2885994"/>
    <lineage>
        <taxon>Bacteria</taxon>
        <taxon>Pseudomonadati</taxon>
        <taxon>Acidobacteriota</taxon>
        <taxon>Thermoanaerobaculia</taxon>
        <taxon>Thermoanaerobaculales</taxon>
        <taxon>Candidatus Sulfomarinibacteraceae</taxon>
        <taxon>Candidatus Sulfomarinibacter</taxon>
    </lineage>
</organism>
<keyword evidence="5" id="KW-0201">Cytochrome c-type biogenesis</keyword>
<dbReference type="PANTHER" id="PTHR30070:SF1">
    <property type="entry name" value="CYTOCHROME C BIOGENESIS B-RELATED"/>
    <property type="match status" value="1"/>
</dbReference>
<accession>A0A8J7CN32</accession>
<dbReference type="PRINTS" id="PR01414">
    <property type="entry name" value="CCMBBIOGNSIS"/>
</dbReference>
<feature type="transmembrane region" description="Helical" evidence="8">
    <location>
        <begin position="56"/>
        <end position="74"/>
    </location>
</feature>
<keyword evidence="4 8" id="KW-0812">Transmembrane</keyword>
<keyword evidence="3" id="KW-0813">Transport</keyword>
<evidence type="ECO:0000256" key="7">
    <source>
        <dbReference type="ARBA" id="ARBA00023136"/>
    </source>
</evidence>
<sequence length="226" mass="24083">MSRLLVEALAVAAKDLRTEFRTRVALNALGLFALTVLAAVSYTVGPYRITAEDRPFLLAVLLWIVIFFAALAGLDRSFVKEEESHTAPLLRLAASPTAVWLGKLGFNLVLIYFLMAILVPLYCILMGYKIQLVGGFALILVSGGYALAVITTIVAAIIARALTRGALFSVLSLPLLLPLLIFLIQGTAGAADGTAETVTSTLRAVLSMGGIMTIVSAMLFPVVWAD</sequence>
<evidence type="ECO:0000256" key="5">
    <source>
        <dbReference type="ARBA" id="ARBA00022748"/>
    </source>
</evidence>
<dbReference type="GO" id="GO:0017004">
    <property type="term" value="P:cytochrome complex assembly"/>
    <property type="evidence" value="ECO:0007669"/>
    <property type="project" value="UniProtKB-KW"/>
</dbReference>
<evidence type="ECO:0000313" key="10">
    <source>
        <dbReference type="Proteomes" id="UP000598633"/>
    </source>
</evidence>
<evidence type="ECO:0000256" key="4">
    <source>
        <dbReference type="ARBA" id="ARBA00022692"/>
    </source>
</evidence>
<dbReference type="EMBL" id="JACXWA010000035">
    <property type="protein sequence ID" value="MBD3870153.1"/>
    <property type="molecule type" value="Genomic_DNA"/>
</dbReference>
<reference evidence="9 10" key="1">
    <citation type="submission" date="2020-08" db="EMBL/GenBank/DDBJ databases">
        <title>Acidobacteriota in marine sediments use diverse sulfur dissimilation pathways.</title>
        <authorList>
            <person name="Wasmund K."/>
        </authorList>
    </citation>
    <scope>NUCLEOTIDE SEQUENCE [LARGE SCALE GENOMIC DNA]</scope>
    <source>
        <strain evidence="9">MAG AM3-A</strain>
    </source>
</reference>
<proteinExistence type="inferred from homology"/>
<name>A0A8J7CN32_9BACT</name>
<feature type="transmembrane region" description="Helical" evidence="8">
    <location>
        <begin position="24"/>
        <end position="44"/>
    </location>
</feature>
<evidence type="ECO:0000256" key="3">
    <source>
        <dbReference type="ARBA" id="ARBA00022448"/>
    </source>
</evidence>
<evidence type="ECO:0000256" key="6">
    <source>
        <dbReference type="ARBA" id="ARBA00022989"/>
    </source>
</evidence>
<dbReference type="GO" id="GO:0015232">
    <property type="term" value="F:heme transmembrane transporter activity"/>
    <property type="evidence" value="ECO:0007669"/>
    <property type="project" value="InterPro"/>
</dbReference>
<feature type="transmembrane region" description="Helical" evidence="8">
    <location>
        <begin position="136"/>
        <end position="159"/>
    </location>
</feature>
<evidence type="ECO:0000256" key="8">
    <source>
        <dbReference type="SAM" id="Phobius"/>
    </source>
</evidence>
<dbReference type="GO" id="GO:1903607">
    <property type="term" value="P:cytochrome c biosynthetic process"/>
    <property type="evidence" value="ECO:0007669"/>
    <property type="project" value="TreeGrafter"/>
</dbReference>
<dbReference type="PANTHER" id="PTHR30070">
    <property type="entry name" value="HEME EXPORTER PROTEIN B"/>
    <property type="match status" value="1"/>
</dbReference>
<evidence type="ECO:0000256" key="2">
    <source>
        <dbReference type="ARBA" id="ARBA00010544"/>
    </source>
</evidence>
<dbReference type="Pfam" id="PF03379">
    <property type="entry name" value="CcmB"/>
    <property type="match status" value="1"/>
</dbReference>
<comment type="similarity">
    <text evidence="2">Belongs to the CcmB/CycW/HelB family.</text>
</comment>
<dbReference type="GO" id="GO:0005886">
    <property type="term" value="C:plasma membrane"/>
    <property type="evidence" value="ECO:0007669"/>
    <property type="project" value="TreeGrafter"/>
</dbReference>
<gene>
    <name evidence="9" type="ORF">IFJ97_02190</name>
</gene>
<comment type="caution">
    <text evidence="9">The sequence shown here is derived from an EMBL/GenBank/DDBJ whole genome shotgun (WGS) entry which is preliminary data.</text>
</comment>
<dbReference type="AlphaFoldDB" id="A0A8J7CN32"/>
<dbReference type="InterPro" id="IPR003544">
    <property type="entry name" value="Cyt_c_biogenesis_CcmB"/>
</dbReference>
<comment type="subcellular location">
    <subcellularLocation>
        <location evidence="1">Membrane</location>
        <topology evidence="1">Multi-pass membrane protein</topology>
    </subcellularLocation>
</comment>
<evidence type="ECO:0000256" key="1">
    <source>
        <dbReference type="ARBA" id="ARBA00004141"/>
    </source>
</evidence>
<feature type="transmembrane region" description="Helical" evidence="8">
    <location>
        <begin position="166"/>
        <end position="184"/>
    </location>
</feature>
<keyword evidence="7 8" id="KW-0472">Membrane</keyword>